<organism evidence="1 2">
    <name type="scientific">Hyalomma asiaticum</name>
    <name type="common">Tick</name>
    <dbReference type="NCBI Taxonomy" id="266040"/>
    <lineage>
        <taxon>Eukaryota</taxon>
        <taxon>Metazoa</taxon>
        <taxon>Ecdysozoa</taxon>
        <taxon>Arthropoda</taxon>
        <taxon>Chelicerata</taxon>
        <taxon>Arachnida</taxon>
        <taxon>Acari</taxon>
        <taxon>Parasitiformes</taxon>
        <taxon>Ixodida</taxon>
        <taxon>Ixodoidea</taxon>
        <taxon>Ixodidae</taxon>
        <taxon>Hyalomminae</taxon>
        <taxon>Hyalomma</taxon>
    </lineage>
</organism>
<evidence type="ECO:0000313" key="1">
    <source>
        <dbReference type="EMBL" id="KAH6932992.1"/>
    </source>
</evidence>
<reference evidence="1" key="1">
    <citation type="submission" date="2020-05" db="EMBL/GenBank/DDBJ databases">
        <title>Large-scale comparative analyses of tick genomes elucidate their genetic diversity and vector capacities.</title>
        <authorList>
            <person name="Jia N."/>
            <person name="Wang J."/>
            <person name="Shi W."/>
            <person name="Du L."/>
            <person name="Sun Y."/>
            <person name="Zhan W."/>
            <person name="Jiang J."/>
            <person name="Wang Q."/>
            <person name="Zhang B."/>
            <person name="Ji P."/>
            <person name="Sakyi L.B."/>
            <person name="Cui X."/>
            <person name="Yuan T."/>
            <person name="Jiang B."/>
            <person name="Yang W."/>
            <person name="Lam T.T.-Y."/>
            <person name="Chang Q."/>
            <person name="Ding S."/>
            <person name="Wang X."/>
            <person name="Zhu J."/>
            <person name="Ruan X."/>
            <person name="Zhao L."/>
            <person name="Wei J."/>
            <person name="Que T."/>
            <person name="Du C."/>
            <person name="Cheng J."/>
            <person name="Dai P."/>
            <person name="Han X."/>
            <person name="Huang E."/>
            <person name="Gao Y."/>
            <person name="Liu J."/>
            <person name="Shao H."/>
            <person name="Ye R."/>
            <person name="Li L."/>
            <person name="Wei W."/>
            <person name="Wang X."/>
            <person name="Wang C."/>
            <person name="Yang T."/>
            <person name="Huo Q."/>
            <person name="Li W."/>
            <person name="Guo W."/>
            <person name="Chen H."/>
            <person name="Zhou L."/>
            <person name="Ni X."/>
            <person name="Tian J."/>
            <person name="Zhou Y."/>
            <person name="Sheng Y."/>
            <person name="Liu T."/>
            <person name="Pan Y."/>
            <person name="Xia L."/>
            <person name="Li J."/>
            <person name="Zhao F."/>
            <person name="Cao W."/>
        </authorList>
    </citation>
    <scope>NUCLEOTIDE SEQUENCE</scope>
    <source>
        <strain evidence="1">Hyas-2018</strain>
    </source>
</reference>
<evidence type="ECO:0000313" key="2">
    <source>
        <dbReference type="Proteomes" id="UP000821845"/>
    </source>
</evidence>
<comment type="caution">
    <text evidence="1">The sequence shown here is derived from an EMBL/GenBank/DDBJ whole genome shotgun (WGS) entry which is preliminary data.</text>
</comment>
<dbReference type="Proteomes" id="UP000821845">
    <property type="component" value="Chromosome 4"/>
</dbReference>
<name>A0ACB7SIL4_HYAAI</name>
<proteinExistence type="predicted"/>
<dbReference type="EMBL" id="CM023484">
    <property type="protein sequence ID" value="KAH6932992.1"/>
    <property type="molecule type" value="Genomic_DNA"/>
</dbReference>
<sequence length="223" mass="24437">MDESVSEKKAGAVTDGSESNGHLVQPGECHVHEDDGPSVEEKEQCVTSCEMAAESSQTCEDANCSAVENVKNECHVHEDDGPSVEEKERWVTSYEMAAESSQTCEEVECSELTSGMVPGSSSSDDIEVDPPEECAFTQAPAPQQASNIEDCITGCKDRSSDSGGGAHRKRKRYTGAEIKEKMLNELLREKFEAPHKEEMEIHSKALKLQEKLVDTMVAFFNKN</sequence>
<keyword evidence="2" id="KW-1185">Reference proteome</keyword>
<protein>
    <submittedName>
        <fullName evidence="1">Uncharacterized protein</fullName>
    </submittedName>
</protein>
<gene>
    <name evidence="1" type="ORF">HPB50_011248</name>
</gene>
<accession>A0ACB7SIL4</accession>